<reference evidence="1 2" key="1">
    <citation type="submission" date="2017-01" db="EMBL/GenBank/DDBJ databases">
        <title>Bacillus cereus isolates.</title>
        <authorList>
            <person name="Beno S.M."/>
        </authorList>
    </citation>
    <scope>NUCLEOTIDE SEQUENCE [LARGE SCALE GENOMIC DNA]</scope>
    <source>
        <strain evidence="1 2">FSL H8-0485</strain>
    </source>
</reference>
<organism evidence="1 2">
    <name type="scientific">Bacillus cereus</name>
    <dbReference type="NCBI Taxonomy" id="1396"/>
    <lineage>
        <taxon>Bacteria</taxon>
        <taxon>Bacillati</taxon>
        <taxon>Bacillota</taxon>
        <taxon>Bacilli</taxon>
        <taxon>Bacillales</taxon>
        <taxon>Bacillaceae</taxon>
        <taxon>Bacillus</taxon>
        <taxon>Bacillus cereus group</taxon>
    </lineage>
</organism>
<dbReference type="EMBL" id="MUAJ01000058">
    <property type="protein sequence ID" value="OOR09128.1"/>
    <property type="molecule type" value="Genomic_DNA"/>
</dbReference>
<comment type="caution">
    <text evidence="1">The sequence shown here is derived from an EMBL/GenBank/DDBJ whole genome shotgun (WGS) entry which is preliminary data.</text>
</comment>
<dbReference type="RefSeq" id="WP_000853492.1">
    <property type="nucleotide sequence ID" value="NZ_CAJNDP010000002.1"/>
</dbReference>
<evidence type="ECO:0000313" key="1">
    <source>
        <dbReference type="EMBL" id="OOR09128.1"/>
    </source>
</evidence>
<protein>
    <submittedName>
        <fullName evidence="1">Uncharacterized protein</fullName>
    </submittedName>
</protein>
<proteinExistence type="predicted"/>
<dbReference type="AlphaFoldDB" id="A0A0G8D030"/>
<accession>A0A0G8D030</accession>
<gene>
    <name evidence="1" type="ORF">BW897_29340</name>
</gene>
<sequence>MKTLEIKELKGSSKGKGSALLTRTKQWLKNESSDETSNKVSWTYIGLGMAVVVLVIMYPALKSGTFNVSNYFTSITGGAKSEPSGWSK</sequence>
<evidence type="ECO:0000313" key="2">
    <source>
        <dbReference type="Proteomes" id="UP000190906"/>
    </source>
</evidence>
<name>A0A0G8D030_BACCE</name>
<dbReference type="Proteomes" id="UP000190906">
    <property type="component" value="Unassembled WGS sequence"/>
</dbReference>